<organism evidence="2 3">
    <name type="scientific">Parastrongyloides trichosuri</name>
    <name type="common">Possum-specific nematode worm</name>
    <dbReference type="NCBI Taxonomy" id="131310"/>
    <lineage>
        <taxon>Eukaryota</taxon>
        <taxon>Metazoa</taxon>
        <taxon>Ecdysozoa</taxon>
        <taxon>Nematoda</taxon>
        <taxon>Chromadorea</taxon>
        <taxon>Rhabditida</taxon>
        <taxon>Tylenchina</taxon>
        <taxon>Panagrolaimomorpha</taxon>
        <taxon>Strongyloidoidea</taxon>
        <taxon>Strongyloididae</taxon>
        <taxon>Parastrongyloides</taxon>
    </lineage>
</organism>
<evidence type="ECO:0000313" key="2">
    <source>
        <dbReference type="Proteomes" id="UP000038045"/>
    </source>
</evidence>
<sequence length="556" mass="63872">MSDLSSGLNNNSLNLILQRLADISEKSDTNNVEIKRLFSQTMKNIDNIYCRLYLIEQSLNINDKVHDNKKKESRFLCGVVDTSSSCSNTKNVSEQSKEHEENNVDSNSIITNDTQFKDFKWSRCPSNIISKMNCSIDNVDIKSYTSHSDNAVKDDNCNVISKETDTNVNGDNNSEHSLINLKEEDNCLNTFDDKQDHVIPDSKSVDFETSLCKQADEEIKNHSTLDTYSDETFSVPSIPSSQDIRDSDLEDDLAIDVPEIYTKKKCEPFSVFIKNSNVPIKTKHIHEEELGKNFMVQNIHNSSNKNGTEHLGKVSKDREFSKFTNNYQEGYDKRHGNGSFSRCTERDIFSKRIGNTVNVMETVYQKRGSFQNKKYYQGCNKDSDFETSSNESQTCDNRKLISNKSYSMKKSRLRRRSALLQKRLLKSDPPLAHFTTNKVGNIYCTDNKCSKNVPLKVKYELISDEESNTTSLYFGLVSQDTYYMRVPICKRANFIKLLCDHRIKFCFYNSYSGSYCIYVLELPSEREADELFKEINAQETFNSSDTNFPQPAFCIF</sequence>
<evidence type="ECO:0000313" key="3">
    <source>
        <dbReference type="WBParaSite" id="PTRK_0001243900.1"/>
    </source>
</evidence>
<feature type="region of interest" description="Disordered" evidence="1">
    <location>
        <begin position="82"/>
        <end position="108"/>
    </location>
</feature>
<dbReference type="Proteomes" id="UP000038045">
    <property type="component" value="Unplaced"/>
</dbReference>
<dbReference type="WBParaSite" id="PTRK_0001243900.1">
    <property type="protein sequence ID" value="PTRK_0001243900.1"/>
    <property type="gene ID" value="PTRK_0001243900"/>
</dbReference>
<protein>
    <submittedName>
        <fullName evidence="3">Tudor domain-containing protein</fullName>
    </submittedName>
</protein>
<dbReference type="AlphaFoldDB" id="A0A0N4ZV28"/>
<reference evidence="3" key="1">
    <citation type="submission" date="2017-02" db="UniProtKB">
        <authorList>
            <consortium name="WormBaseParasite"/>
        </authorList>
    </citation>
    <scope>IDENTIFICATION</scope>
</reference>
<feature type="compositionally biased region" description="Polar residues" evidence="1">
    <location>
        <begin position="82"/>
        <end position="94"/>
    </location>
</feature>
<evidence type="ECO:0000256" key="1">
    <source>
        <dbReference type="SAM" id="MobiDB-lite"/>
    </source>
</evidence>
<name>A0A0N4ZV28_PARTI</name>
<proteinExistence type="predicted"/>
<accession>A0A0N4ZV28</accession>
<keyword evidence="2" id="KW-1185">Reference proteome</keyword>